<dbReference type="EMBL" id="ML994637">
    <property type="protein sequence ID" value="KAF2184509.1"/>
    <property type="molecule type" value="Genomic_DNA"/>
</dbReference>
<protein>
    <submittedName>
        <fullName evidence="1">Uncharacterized protein</fullName>
    </submittedName>
</protein>
<keyword evidence="2" id="KW-1185">Reference proteome</keyword>
<reference evidence="1" key="1">
    <citation type="journal article" date="2020" name="Stud. Mycol.">
        <title>101 Dothideomycetes genomes: a test case for predicting lifestyles and emergence of pathogens.</title>
        <authorList>
            <person name="Haridas S."/>
            <person name="Albert R."/>
            <person name="Binder M."/>
            <person name="Bloem J."/>
            <person name="Labutti K."/>
            <person name="Salamov A."/>
            <person name="Andreopoulos B."/>
            <person name="Baker S."/>
            <person name="Barry K."/>
            <person name="Bills G."/>
            <person name="Bluhm B."/>
            <person name="Cannon C."/>
            <person name="Castanera R."/>
            <person name="Culley D."/>
            <person name="Daum C."/>
            <person name="Ezra D."/>
            <person name="Gonzalez J."/>
            <person name="Henrissat B."/>
            <person name="Kuo A."/>
            <person name="Liang C."/>
            <person name="Lipzen A."/>
            <person name="Lutzoni F."/>
            <person name="Magnuson J."/>
            <person name="Mondo S."/>
            <person name="Nolan M."/>
            <person name="Ohm R."/>
            <person name="Pangilinan J."/>
            <person name="Park H.-J."/>
            <person name="Ramirez L."/>
            <person name="Alfaro M."/>
            <person name="Sun H."/>
            <person name="Tritt A."/>
            <person name="Yoshinaga Y."/>
            <person name="Zwiers L.-H."/>
            <person name="Turgeon B."/>
            <person name="Goodwin S."/>
            <person name="Spatafora J."/>
            <person name="Crous P."/>
            <person name="Grigoriev I."/>
        </authorList>
    </citation>
    <scope>NUCLEOTIDE SEQUENCE</scope>
    <source>
        <strain evidence="1">CBS 207.26</strain>
    </source>
</reference>
<evidence type="ECO:0000313" key="1">
    <source>
        <dbReference type="EMBL" id="KAF2184509.1"/>
    </source>
</evidence>
<sequence>YLKEFSIKCKRCIQAGAIEDNQNRFYLVKGLPTHYAQKVLEHFDLRSNNSLHFKYQDNAKYLQRRVQVESEAQMLNLNTSNI</sequence>
<organism evidence="1 2">
    <name type="scientific">Zopfia rhizophila CBS 207.26</name>
    <dbReference type="NCBI Taxonomy" id="1314779"/>
    <lineage>
        <taxon>Eukaryota</taxon>
        <taxon>Fungi</taxon>
        <taxon>Dikarya</taxon>
        <taxon>Ascomycota</taxon>
        <taxon>Pezizomycotina</taxon>
        <taxon>Dothideomycetes</taxon>
        <taxon>Dothideomycetes incertae sedis</taxon>
        <taxon>Zopfiaceae</taxon>
        <taxon>Zopfia</taxon>
    </lineage>
</organism>
<proteinExistence type="predicted"/>
<feature type="non-terminal residue" evidence="1">
    <location>
        <position position="1"/>
    </location>
</feature>
<dbReference type="AlphaFoldDB" id="A0A6A6E1Q1"/>
<dbReference type="Proteomes" id="UP000800200">
    <property type="component" value="Unassembled WGS sequence"/>
</dbReference>
<evidence type="ECO:0000313" key="2">
    <source>
        <dbReference type="Proteomes" id="UP000800200"/>
    </source>
</evidence>
<gene>
    <name evidence="1" type="ORF">K469DRAFT_578964</name>
</gene>
<accession>A0A6A6E1Q1</accession>
<name>A0A6A6E1Q1_9PEZI</name>